<accession>A0A9Q8WJ62</accession>
<evidence type="ECO:0000313" key="1">
    <source>
        <dbReference type="EMBL" id="UQC85251.1"/>
    </source>
</evidence>
<name>A0A9Q8WJ62_9PEZI</name>
<protein>
    <recommendedName>
        <fullName evidence="3">Calcofluor white hypersensitive protein</fullName>
    </recommendedName>
</protein>
<evidence type="ECO:0008006" key="3">
    <source>
        <dbReference type="Google" id="ProtNLM"/>
    </source>
</evidence>
<dbReference type="Proteomes" id="UP000830671">
    <property type="component" value="Chromosome 5"/>
</dbReference>
<dbReference type="GeneID" id="73344731"/>
<dbReference type="RefSeq" id="XP_049146866.1">
    <property type="nucleotide sequence ID" value="XM_049289721.1"/>
</dbReference>
<dbReference type="KEGG" id="clup:CLUP02_10748"/>
<organism evidence="1 2">
    <name type="scientific">Colletotrichum lupini</name>
    <dbReference type="NCBI Taxonomy" id="145971"/>
    <lineage>
        <taxon>Eukaryota</taxon>
        <taxon>Fungi</taxon>
        <taxon>Dikarya</taxon>
        <taxon>Ascomycota</taxon>
        <taxon>Pezizomycotina</taxon>
        <taxon>Sordariomycetes</taxon>
        <taxon>Hypocreomycetidae</taxon>
        <taxon>Glomerellales</taxon>
        <taxon>Glomerellaceae</taxon>
        <taxon>Colletotrichum</taxon>
        <taxon>Colletotrichum acutatum species complex</taxon>
    </lineage>
</organism>
<proteinExistence type="predicted"/>
<dbReference type="EMBL" id="CP019477">
    <property type="protein sequence ID" value="UQC85251.1"/>
    <property type="molecule type" value="Genomic_DNA"/>
</dbReference>
<keyword evidence="2" id="KW-1185">Reference proteome</keyword>
<gene>
    <name evidence="1" type="ORF">CLUP02_10748</name>
</gene>
<evidence type="ECO:0000313" key="2">
    <source>
        <dbReference type="Proteomes" id="UP000830671"/>
    </source>
</evidence>
<dbReference type="AlphaFoldDB" id="A0A9Q8WJ62"/>
<sequence>MFLACLPQVDGMSVVQLTGVIRFQEACGKECNRARNETRAAAPLQASPDRSSEVTRQSALLHPTLHTNPINMSKKAPLFLGLTAAGGVGYYLYSAGGNPTAAEKKFESDVHKASAEVKSHLPGRTPDAQNKGAQFGAKLDEAVAEADKKFSATKSNVEAYAKDAKAEALKKVDAFDKTVETEAAKAKSGISSWFGGK</sequence>
<reference evidence="1" key="1">
    <citation type="journal article" date="2021" name="Mol. Plant Microbe Interact.">
        <title>Complete Genome Sequence of the Plant-Pathogenic Fungus Colletotrichum lupini.</title>
        <authorList>
            <person name="Baroncelli R."/>
            <person name="Pensec F."/>
            <person name="Da Lio D."/>
            <person name="Boufleur T."/>
            <person name="Vicente I."/>
            <person name="Sarrocco S."/>
            <person name="Picot A."/>
            <person name="Baraldi E."/>
            <person name="Sukno S."/>
            <person name="Thon M."/>
            <person name="Le Floch G."/>
        </authorList>
    </citation>
    <scope>NUCLEOTIDE SEQUENCE</scope>
    <source>
        <strain evidence="1">IMI 504893</strain>
    </source>
</reference>